<reference evidence="1" key="1">
    <citation type="journal article" date="2015" name="Proc. Natl. Acad. Sci. U.S.A.">
        <title>Networks of energetic and metabolic interactions define dynamics in microbial communities.</title>
        <authorList>
            <person name="Embree M."/>
            <person name="Liu J.K."/>
            <person name="Al-Bassam M.M."/>
            <person name="Zengler K."/>
        </authorList>
    </citation>
    <scope>NUCLEOTIDE SEQUENCE</scope>
</reference>
<dbReference type="EMBL" id="LNQE01001591">
    <property type="protein sequence ID" value="KUG15067.1"/>
    <property type="molecule type" value="Genomic_DNA"/>
</dbReference>
<accession>A0A0W8F2F6</accession>
<organism evidence="1">
    <name type="scientific">hydrocarbon metagenome</name>
    <dbReference type="NCBI Taxonomy" id="938273"/>
    <lineage>
        <taxon>unclassified sequences</taxon>
        <taxon>metagenomes</taxon>
        <taxon>ecological metagenomes</taxon>
    </lineage>
</organism>
<name>A0A0W8F2F6_9ZZZZ</name>
<sequence length="63" mass="7379">MMNIESDVADIKQKVIEISQKLDELLSERETISIMKLSEHSLYTFLDDEPDIYTLSDVRVVYQ</sequence>
<gene>
    <name evidence="1" type="ORF">ASZ90_015286</name>
</gene>
<proteinExistence type="predicted"/>
<protein>
    <submittedName>
        <fullName evidence="1">Uncharacterized protein</fullName>
    </submittedName>
</protein>
<comment type="caution">
    <text evidence="1">The sequence shown here is derived from an EMBL/GenBank/DDBJ whole genome shotgun (WGS) entry which is preliminary data.</text>
</comment>
<evidence type="ECO:0000313" key="1">
    <source>
        <dbReference type="EMBL" id="KUG15067.1"/>
    </source>
</evidence>
<dbReference type="AlphaFoldDB" id="A0A0W8F2F6"/>